<comment type="function">
    <text evidence="5">Responsible for synthesis of pseudouridine from uracil.</text>
</comment>
<dbReference type="Proteomes" id="UP000823633">
    <property type="component" value="Unassembled WGS sequence"/>
</dbReference>
<dbReference type="SUPFAM" id="SSF55120">
    <property type="entry name" value="Pseudouridine synthase"/>
    <property type="match status" value="1"/>
</dbReference>
<dbReference type="EMBL" id="JADIMU010000026">
    <property type="protein sequence ID" value="MBO8442901.1"/>
    <property type="molecule type" value="Genomic_DNA"/>
</dbReference>
<evidence type="ECO:0000313" key="7">
    <source>
        <dbReference type="EMBL" id="MBO8442901.1"/>
    </source>
</evidence>
<name>A0A9D9EAD1_9SPIR</name>
<dbReference type="PANTHER" id="PTHR21600">
    <property type="entry name" value="MITOCHONDRIAL RNA PSEUDOURIDINE SYNTHASE"/>
    <property type="match status" value="1"/>
</dbReference>
<comment type="caution">
    <text evidence="7">The sequence shown here is derived from an EMBL/GenBank/DDBJ whole genome shotgun (WGS) entry which is preliminary data.</text>
</comment>
<dbReference type="PANTHER" id="PTHR21600:SF44">
    <property type="entry name" value="RIBOSOMAL LARGE SUBUNIT PSEUDOURIDINE SYNTHASE D"/>
    <property type="match status" value="1"/>
</dbReference>
<evidence type="ECO:0000256" key="1">
    <source>
        <dbReference type="ARBA" id="ARBA00010876"/>
    </source>
</evidence>
<dbReference type="EC" id="5.4.99.-" evidence="5"/>
<dbReference type="GO" id="GO:0009982">
    <property type="term" value="F:pseudouridine synthase activity"/>
    <property type="evidence" value="ECO:0007669"/>
    <property type="project" value="InterPro"/>
</dbReference>
<evidence type="ECO:0000256" key="2">
    <source>
        <dbReference type="ARBA" id="ARBA00023235"/>
    </source>
</evidence>
<dbReference type="GO" id="GO:0140098">
    <property type="term" value="F:catalytic activity, acting on RNA"/>
    <property type="evidence" value="ECO:0007669"/>
    <property type="project" value="UniProtKB-ARBA"/>
</dbReference>
<dbReference type="InterPro" id="IPR006224">
    <property type="entry name" value="PsdUridine_synth_RluA-like_CS"/>
</dbReference>
<organism evidence="7 8">
    <name type="scientific">Candidatus Aphodenecus pullistercoris</name>
    <dbReference type="NCBI Taxonomy" id="2840669"/>
    <lineage>
        <taxon>Bacteria</taxon>
        <taxon>Pseudomonadati</taxon>
        <taxon>Spirochaetota</taxon>
        <taxon>Spirochaetia</taxon>
        <taxon>Spirochaetales</taxon>
        <taxon>Candidatus Aphodenecus</taxon>
    </lineage>
</organism>
<dbReference type="Gene3D" id="3.30.2350.10">
    <property type="entry name" value="Pseudouridine synthase"/>
    <property type="match status" value="1"/>
</dbReference>
<dbReference type="PROSITE" id="PS50889">
    <property type="entry name" value="S4"/>
    <property type="match status" value="1"/>
</dbReference>
<protein>
    <recommendedName>
        <fullName evidence="5">Pseudouridine synthase</fullName>
        <ecNumber evidence="5">5.4.99.-</ecNumber>
    </recommendedName>
</protein>
<evidence type="ECO:0000256" key="4">
    <source>
        <dbReference type="PROSITE-ProRule" id="PRU00182"/>
    </source>
</evidence>
<evidence type="ECO:0000259" key="6">
    <source>
        <dbReference type="Pfam" id="PF00849"/>
    </source>
</evidence>
<gene>
    <name evidence="7" type="ORF">IAC42_03995</name>
</gene>
<dbReference type="InterPro" id="IPR006145">
    <property type="entry name" value="PsdUridine_synth_RsuA/RluA"/>
</dbReference>
<evidence type="ECO:0000256" key="3">
    <source>
        <dbReference type="PIRSR" id="PIRSR606225-1"/>
    </source>
</evidence>
<sequence length="315" mass="35344">MRRARKETFTAEEAGRVDRIASSHMPRSVFSQEGVEILVGGCAVKKSHKVKVGDEVSVSWSEEVMDSLEGEDIKLDVLYEDEAILVVDKPAGMVVHPGAGNWSGTLVNALLYRYGDDFSTSDEDEEGDLQRPGIVHRLDKDTSGVMVIARTGQAHRELCRQFAEHTNEKVYIAVAKGRFTKRRGTVEKNIMRDPKDRKRFTVTDDPKKGKSAVTHYTVLHQTDDLAFLRIRIETGRTHQIRVHMKSLGHPILGDPIYSRPDSSWPDVGLCLHALKLSFDHPVSGVRMSFTAPLPQRIREVVRLMRGLPRSPEGRG</sequence>
<evidence type="ECO:0000313" key="8">
    <source>
        <dbReference type="Proteomes" id="UP000823633"/>
    </source>
</evidence>
<feature type="active site" evidence="3">
    <location>
        <position position="139"/>
    </location>
</feature>
<dbReference type="Pfam" id="PF00849">
    <property type="entry name" value="PseudoU_synth_2"/>
    <property type="match status" value="1"/>
</dbReference>
<dbReference type="PROSITE" id="PS01129">
    <property type="entry name" value="PSI_RLU"/>
    <property type="match status" value="1"/>
</dbReference>
<feature type="domain" description="Pseudouridine synthase RsuA/RluA-like" evidence="6">
    <location>
        <begin position="84"/>
        <end position="245"/>
    </location>
</feature>
<keyword evidence="4" id="KW-0694">RNA-binding</keyword>
<accession>A0A9D9EAD1</accession>
<dbReference type="GO" id="GO:0003723">
    <property type="term" value="F:RNA binding"/>
    <property type="evidence" value="ECO:0007669"/>
    <property type="project" value="UniProtKB-KW"/>
</dbReference>
<comment type="catalytic activity">
    <reaction evidence="5">
        <text>a uridine in RNA = a pseudouridine in RNA</text>
        <dbReference type="Rhea" id="RHEA:48348"/>
        <dbReference type="Rhea" id="RHEA-COMP:12068"/>
        <dbReference type="Rhea" id="RHEA-COMP:12069"/>
        <dbReference type="ChEBI" id="CHEBI:65314"/>
        <dbReference type="ChEBI" id="CHEBI:65315"/>
    </reaction>
</comment>
<reference evidence="7" key="1">
    <citation type="submission" date="2020-10" db="EMBL/GenBank/DDBJ databases">
        <authorList>
            <person name="Gilroy R."/>
        </authorList>
    </citation>
    <scope>NUCLEOTIDE SEQUENCE</scope>
    <source>
        <strain evidence="7">11167</strain>
    </source>
</reference>
<dbReference type="InterPro" id="IPR006225">
    <property type="entry name" value="PsdUridine_synth_RluC/D"/>
</dbReference>
<keyword evidence="2 5" id="KW-0413">Isomerase</keyword>
<dbReference type="InterPro" id="IPR050188">
    <property type="entry name" value="RluA_PseudoU_synthase"/>
</dbReference>
<evidence type="ECO:0000256" key="5">
    <source>
        <dbReference type="RuleBase" id="RU362028"/>
    </source>
</evidence>
<proteinExistence type="inferred from homology"/>
<reference evidence="7" key="2">
    <citation type="journal article" date="2021" name="PeerJ">
        <title>Extensive microbial diversity within the chicken gut microbiome revealed by metagenomics and culture.</title>
        <authorList>
            <person name="Gilroy R."/>
            <person name="Ravi A."/>
            <person name="Getino M."/>
            <person name="Pursley I."/>
            <person name="Horton D.L."/>
            <person name="Alikhan N.F."/>
            <person name="Baker D."/>
            <person name="Gharbi K."/>
            <person name="Hall N."/>
            <person name="Watson M."/>
            <person name="Adriaenssens E.M."/>
            <person name="Foster-Nyarko E."/>
            <person name="Jarju S."/>
            <person name="Secka A."/>
            <person name="Antonio M."/>
            <person name="Oren A."/>
            <person name="Chaudhuri R.R."/>
            <person name="La Ragione R."/>
            <person name="Hildebrand F."/>
            <person name="Pallen M.J."/>
        </authorList>
    </citation>
    <scope>NUCLEOTIDE SEQUENCE</scope>
    <source>
        <strain evidence="7">11167</strain>
    </source>
</reference>
<dbReference type="NCBIfam" id="TIGR00005">
    <property type="entry name" value="rluA_subfam"/>
    <property type="match status" value="1"/>
</dbReference>
<dbReference type="AlphaFoldDB" id="A0A9D9EAD1"/>
<dbReference type="GO" id="GO:0000455">
    <property type="term" value="P:enzyme-directed rRNA pseudouridine synthesis"/>
    <property type="evidence" value="ECO:0007669"/>
    <property type="project" value="TreeGrafter"/>
</dbReference>
<dbReference type="CDD" id="cd02869">
    <property type="entry name" value="PseudoU_synth_RluA_like"/>
    <property type="match status" value="1"/>
</dbReference>
<comment type="similarity">
    <text evidence="1 5">Belongs to the pseudouridine synthase RluA family.</text>
</comment>
<dbReference type="InterPro" id="IPR020103">
    <property type="entry name" value="PsdUridine_synth_cat_dom_sf"/>
</dbReference>